<dbReference type="PANTHER" id="PTHR43792:SF9">
    <property type="entry name" value="RIBOSOMAL-PROTEIN-ALANINE ACETYLTRANSFERASE"/>
    <property type="match status" value="1"/>
</dbReference>
<dbReference type="InterPro" id="IPR051531">
    <property type="entry name" value="N-acetyltransferase"/>
</dbReference>
<dbReference type="InterPro" id="IPR016181">
    <property type="entry name" value="Acyl_CoA_acyltransferase"/>
</dbReference>
<sequence>MTIIIDCGDIYLRELRIEDLDEYYELTTQPGVLEFLPDWKSTKEQRLDWLVNWEIPANREFLQSVPTIDGNKLKLGIILKETGEFIGCCATFMRDQLPFPNREISYLISKHYRNRGYTTKAVHGLINYLFEKTNLETLNAIALTNNVSSNKVIEKTGFTYVNTINIENEQYYHYVLNRKQFDR</sequence>
<dbReference type="InterPro" id="IPR000182">
    <property type="entry name" value="GNAT_dom"/>
</dbReference>
<gene>
    <name evidence="2" type="ORF">WAK64_21755</name>
</gene>
<accession>A0ABU8HKG9</accession>
<proteinExistence type="predicted"/>
<dbReference type="PANTHER" id="PTHR43792">
    <property type="entry name" value="GNAT FAMILY, PUTATIVE (AFU_ORTHOLOGUE AFUA_3G00765)-RELATED-RELATED"/>
    <property type="match status" value="1"/>
</dbReference>
<reference evidence="2 3" key="1">
    <citation type="journal article" date="2018" name="J. Microbiol.">
        <title>Bacillus spongiae sp. nov., isolated from sponge of Jeju Island.</title>
        <authorList>
            <person name="Lee G.E."/>
            <person name="Im W.T."/>
            <person name="Park J.S."/>
        </authorList>
    </citation>
    <scope>NUCLEOTIDE SEQUENCE [LARGE SCALE GENOMIC DNA]</scope>
    <source>
        <strain evidence="2 3">135PIL107-10</strain>
    </source>
</reference>
<feature type="domain" description="N-acetyltransferase" evidence="1">
    <location>
        <begin position="10"/>
        <end position="182"/>
    </location>
</feature>
<dbReference type="RefSeq" id="WP_336589070.1">
    <property type="nucleotide sequence ID" value="NZ_JBBAXC010000033.1"/>
</dbReference>
<dbReference type="Gene3D" id="3.40.630.30">
    <property type="match status" value="1"/>
</dbReference>
<dbReference type="SUPFAM" id="SSF55729">
    <property type="entry name" value="Acyl-CoA N-acyltransferases (Nat)"/>
    <property type="match status" value="1"/>
</dbReference>
<evidence type="ECO:0000313" key="2">
    <source>
        <dbReference type="EMBL" id="MEI5909626.1"/>
    </source>
</evidence>
<organism evidence="2 3">
    <name type="scientific">Bacillus spongiae</name>
    <dbReference type="NCBI Taxonomy" id="2683610"/>
    <lineage>
        <taxon>Bacteria</taxon>
        <taxon>Bacillati</taxon>
        <taxon>Bacillota</taxon>
        <taxon>Bacilli</taxon>
        <taxon>Bacillales</taxon>
        <taxon>Bacillaceae</taxon>
        <taxon>Bacillus</taxon>
    </lineage>
</organism>
<evidence type="ECO:0000259" key="1">
    <source>
        <dbReference type="PROSITE" id="PS51186"/>
    </source>
</evidence>
<protein>
    <submittedName>
        <fullName evidence="2">GNAT family N-acetyltransferase</fullName>
    </submittedName>
</protein>
<dbReference type="Pfam" id="PF13302">
    <property type="entry name" value="Acetyltransf_3"/>
    <property type="match status" value="1"/>
</dbReference>
<comment type="caution">
    <text evidence="2">The sequence shown here is derived from an EMBL/GenBank/DDBJ whole genome shotgun (WGS) entry which is preliminary data.</text>
</comment>
<name>A0ABU8HKG9_9BACI</name>
<dbReference type="PROSITE" id="PS51186">
    <property type="entry name" value="GNAT"/>
    <property type="match status" value="1"/>
</dbReference>
<evidence type="ECO:0000313" key="3">
    <source>
        <dbReference type="Proteomes" id="UP001312865"/>
    </source>
</evidence>
<keyword evidence="3" id="KW-1185">Reference proteome</keyword>
<dbReference type="Proteomes" id="UP001312865">
    <property type="component" value="Unassembled WGS sequence"/>
</dbReference>
<dbReference type="EMBL" id="JBBAXC010000033">
    <property type="protein sequence ID" value="MEI5909626.1"/>
    <property type="molecule type" value="Genomic_DNA"/>
</dbReference>